<evidence type="ECO:0000313" key="1">
    <source>
        <dbReference type="EMBL" id="CAG8664412.1"/>
    </source>
</evidence>
<feature type="non-terminal residue" evidence="1">
    <location>
        <position position="1"/>
    </location>
</feature>
<dbReference type="EMBL" id="CAJVPV010011780">
    <property type="protein sequence ID" value="CAG8664412.1"/>
    <property type="molecule type" value="Genomic_DNA"/>
</dbReference>
<dbReference type="AlphaFoldDB" id="A0A9N9E4I7"/>
<gene>
    <name evidence="1" type="ORF">AMORRO_LOCUS10548</name>
</gene>
<comment type="caution">
    <text evidence="1">The sequence shown here is derived from an EMBL/GenBank/DDBJ whole genome shotgun (WGS) entry which is preliminary data.</text>
</comment>
<dbReference type="Proteomes" id="UP000789342">
    <property type="component" value="Unassembled WGS sequence"/>
</dbReference>
<evidence type="ECO:0000313" key="2">
    <source>
        <dbReference type="Proteomes" id="UP000789342"/>
    </source>
</evidence>
<keyword evidence="2" id="KW-1185">Reference proteome</keyword>
<accession>A0A9N9E4I7</accession>
<proteinExistence type="predicted"/>
<sequence>YAIRNTEILRFVQQEILSKLVCSGELVDFKNLPLSCSLSASRVAPIIENLIQLRRFMCCATSRGGFGDPDNARFPIFLTNKEFGNI</sequence>
<reference evidence="1" key="1">
    <citation type="submission" date="2021-06" db="EMBL/GenBank/DDBJ databases">
        <authorList>
            <person name="Kallberg Y."/>
            <person name="Tangrot J."/>
            <person name="Rosling A."/>
        </authorList>
    </citation>
    <scope>NUCLEOTIDE SEQUENCE</scope>
    <source>
        <strain evidence="1">CL551</strain>
    </source>
</reference>
<organism evidence="1 2">
    <name type="scientific">Acaulospora morrowiae</name>
    <dbReference type="NCBI Taxonomy" id="94023"/>
    <lineage>
        <taxon>Eukaryota</taxon>
        <taxon>Fungi</taxon>
        <taxon>Fungi incertae sedis</taxon>
        <taxon>Mucoromycota</taxon>
        <taxon>Glomeromycotina</taxon>
        <taxon>Glomeromycetes</taxon>
        <taxon>Diversisporales</taxon>
        <taxon>Acaulosporaceae</taxon>
        <taxon>Acaulospora</taxon>
    </lineage>
</organism>
<protein>
    <submittedName>
        <fullName evidence="1">15186_t:CDS:1</fullName>
    </submittedName>
</protein>
<name>A0A9N9E4I7_9GLOM</name>